<accession>A0AAW1V291</accession>
<comment type="caution">
    <text evidence="3">The sequence shown here is derived from an EMBL/GenBank/DDBJ whole genome shotgun (WGS) entry which is preliminary data.</text>
</comment>
<keyword evidence="2" id="KW-0732">Signal</keyword>
<name>A0AAW1V291_9CUCU</name>
<sequence length="318" mass="35029">MLFKITVTILAIFCSNAHTEYHHGGGQNLQTVPQIESYGKIKYPHYDIIDLGTHQKGLIPPKVVQITKKVVIREPKPYPVEIPHPVPYPVPHKVPFPVVHTKILKVPEPVPFPVTKTVHVPLEVPKPYPVSAHEYQGSSGDQTGYGGGAGGFSQHDNNQINYGQYNNQGNYDQHNNHENLGQSQDIPHASIEHDSYSQASPIYGVPGQESGQPLGQYSPSHGIQENYDSQNLYTKASSTYGVPGLQPGHPLGLGGQQNNDYQVNYQVSHEEGNGEHPGLSEHDASLDKSDYQISESSNDRGNDESSGYEGHQETEEHH</sequence>
<feature type="region of interest" description="Disordered" evidence="1">
    <location>
        <begin position="198"/>
        <end position="225"/>
    </location>
</feature>
<evidence type="ECO:0000256" key="2">
    <source>
        <dbReference type="SAM" id="SignalP"/>
    </source>
</evidence>
<reference evidence="3 4" key="1">
    <citation type="submission" date="2023-03" db="EMBL/GenBank/DDBJ databases">
        <title>Genome insight into feeding habits of ladybird beetles.</title>
        <authorList>
            <person name="Li H.-S."/>
            <person name="Huang Y.-H."/>
            <person name="Pang H."/>
        </authorList>
    </citation>
    <scope>NUCLEOTIDE SEQUENCE [LARGE SCALE GENOMIC DNA]</scope>
    <source>
        <strain evidence="3">SYSU_2023b</strain>
        <tissue evidence="3">Whole body</tissue>
    </source>
</reference>
<feature type="compositionally biased region" description="Polar residues" evidence="1">
    <location>
        <begin position="209"/>
        <end position="225"/>
    </location>
</feature>
<feature type="compositionally biased region" description="Low complexity" evidence="1">
    <location>
        <begin position="241"/>
        <end position="267"/>
    </location>
</feature>
<feature type="compositionally biased region" description="Basic and acidic residues" evidence="1">
    <location>
        <begin position="268"/>
        <end position="290"/>
    </location>
</feature>
<dbReference type="EMBL" id="JARQZJ010000103">
    <property type="protein sequence ID" value="KAK9886867.1"/>
    <property type="molecule type" value="Genomic_DNA"/>
</dbReference>
<protein>
    <submittedName>
        <fullName evidence="3">Uncharacterized protein</fullName>
    </submittedName>
</protein>
<feature type="region of interest" description="Disordered" evidence="1">
    <location>
        <begin position="238"/>
        <end position="318"/>
    </location>
</feature>
<evidence type="ECO:0000313" key="3">
    <source>
        <dbReference type="EMBL" id="KAK9886867.1"/>
    </source>
</evidence>
<evidence type="ECO:0000313" key="4">
    <source>
        <dbReference type="Proteomes" id="UP001431783"/>
    </source>
</evidence>
<feature type="compositionally biased region" description="Low complexity" evidence="1">
    <location>
        <begin position="152"/>
        <end position="173"/>
    </location>
</feature>
<feature type="chain" id="PRO_5044013579" evidence="2">
    <location>
        <begin position="20"/>
        <end position="318"/>
    </location>
</feature>
<feature type="region of interest" description="Disordered" evidence="1">
    <location>
        <begin position="131"/>
        <end position="183"/>
    </location>
</feature>
<feature type="signal peptide" evidence="2">
    <location>
        <begin position="1"/>
        <end position="19"/>
    </location>
</feature>
<proteinExistence type="predicted"/>
<keyword evidence="4" id="KW-1185">Reference proteome</keyword>
<dbReference type="AlphaFoldDB" id="A0AAW1V291"/>
<evidence type="ECO:0000256" key="1">
    <source>
        <dbReference type="SAM" id="MobiDB-lite"/>
    </source>
</evidence>
<gene>
    <name evidence="3" type="ORF">WA026_019124</name>
</gene>
<dbReference type="Proteomes" id="UP001431783">
    <property type="component" value="Unassembled WGS sequence"/>
</dbReference>
<organism evidence="3 4">
    <name type="scientific">Henosepilachna vigintioctopunctata</name>
    <dbReference type="NCBI Taxonomy" id="420089"/>
    <lineage>
        <taxon>Eukaryota</taxon>
        <taxon>Metazoa</taxon>
        <taxon>Ecdysozoa</taxon>
        <taxon>Arthropoda</taxon>
        <taxon>Hexapoda</taxon>
        <taxon>Insecta</taxon>
        <taxon>Pterygota</taxon>
        <taxon>Neoptera</taxon>
        <taxon>Endopterygota</taxon>
        <taxon>Coleoptera</taxon>
        <taxon>Polyphaga</taxon>
        <taxon>Cucujiformia</taxon>
        <taxon>Coccinelloidea</taxon>
        <taxon>Coccinellidae</taxon>
        <taxon>Epilachninae</taxon>
        <taxon>Epilachnini</taxon>
        <taxon>Henosepilachna</taxon>
    </lineage>
</organism>